<name>A0ABR4CLA0_9HELO</name>
<gene>
    <name evidence="2" type="ORF">VTL71DRAFT_13318</name>
</gene>
<organism evidence="2 3">
    <name type="scientific">Oculimacula yallundae</name>
    <dbReference type="NCBI Taxonomy" id="86028"/>
    <lineage>
        <taxon>Eukaryota</taxon>
        <taxon>Fungi</taxon>
        <taxon>Dikarya</taxon>
        <taxon>Ascomycota</taxon>
        <taxon>Pezizomycotina</taxon>
        <taxon>Leotiomycetes</taxon>
        <taxon>Helotiales</taxon>
        <taxon>Ploettnerulaceae</taxon>
        <taxon>Oculimacula</taxon>
    </lineage>
</organism>
<evidence type="ECO:0000256" key="1">
    <source>
        <dbReference type="SAM" id="Phobius"/>
    </source>
</evidence>
<feature type="transmembrane region" description="Helical" evidence="1">
    <location>
        <begin position="63"/>
        <end position="82"/>
    </location>
</feature>
<proteinExistence type="predicted"/>
<comment type="caution">
    <text evidence="2">The sequence shown here is derived from an EMBL/GenBank/DDBJ whole genome shotgun (WGS) entry which is preliminary data.</text>
</comment>
<dbReference type="Proteomes" id="UP001595075">
    <property type="component" value="Unassembled WGS sequence"/>
</dbReference>
<dbReference type="EMBL" id="JAZHXI010000006">
    <property type="protein sequence ID" value="KAL2070292.1"/>
    <property type="molecule type" value="Genomic_DNA"/>
</dbReference>
<reference evidence="2 3" key="1">
    <citation type="journal article" date="2024" name="Commun. Biol.">
        <title>Comparative genomic analysis of thermophilic fungi reveals convergent evolutionary adaptations and gene losses.</title>
        <authorList>
            <person name="Steindorff A.S."/>
            <person name="Aguilar-Pontes M.V."/>
            <person name="Robinson A.J."/>
            <person name="Andreopoulos B."/>
            <person name="LaButti K."/>
            <person name="Kuo A."/>
            <person name="Mondo S."/>
            <person name="Riley R."/>
            <person name="Otillar R."/>
            <person name="Haridas S."/>
            <person name="Lipzen A."/>
            <person name="Grimwood J."/>
            <person name="Schmutz J."/>
            <person name="Clum A."/>
            <person name="Reid I.D."/>
            <person name="Moisan M.C."/>
            <person name="Butler G."/>
            <person name="Nguyen T.T.M."/>
            <person name="Dewar K."/>
            <person name="Conant G."/>
            <person name="Drula E."/>
            <person name="Henrissat B."/>
            <person name="Hansel C."/>
            <person name="Singer S."/>
            <person name="Hutchinson M.I."/>
            <person name="de Vries R.P."/>
            <person name="Natvig D.O."/>
            <person name="Powell A.J."/>
            <person name="Tsang A."/>
            <person name="Grigoriev I.V."/>
        </authorList>
    </citation>
    <scope>NUCLEOTIDE SEQUENCE [LARGE SCALE GENOMIC DNA]</scope>
    <source>
        <strain evidence="2 3">CBS 494.80</strain>
    </source>
</reference>
<evidence type="ECO:0000313" key="2">
    <source>
        <dbReference type="EMBL" id="KAL2070292.1"/>
    </source>
</evidence>
<keyword evidence="1" id="KW-0472">Membrane</keyword>
<accession>A0ABR4CLA0</accession>
<keyword evidence="3" id="KW-1185">Reference proteome</keyword>
<keyword evidence="1" id="KW-1133">Transmembrane helix</keyword>
<evidence type="ECO:0000313" key="3">
    <source>
        <dbReference type="Proteomes" id="UP001595075"/>
    </source>
</evidence>
<protein>
    <submittedName>
        <fullName evidence="2">Uncharacterized protein</fullName>
    </submittedName>
</protein>
<keyword evidence="1" id="KW-0812">Transmembrane</keyword>
<sequence length="91" mass="9833">MLAKDISTVSGELLHVQPLAQPTRYKIGESLGTNYAGVHDELTTTVTLKECVTAVRQSTVKCMAIPAPIAFMFVVGTALAFTNKKSNYKSE</sequence>